<keyword evidence="2" id="KW-0349">Heme</keyword>
<dbReference type="GO" id="GO:0046872">
    <property type="term" value="F:metal ion binding"/>
    <property type="evidence" value="ECO:0007669"/>
    <property type="project" value="UniProtKB-KW"/>
</dbReference>
<evidence type="ECO:0000256" key="6">
    <source>
        <dbReference type="ARBA" id="ARBA00023004"/>
    </source>
</evidence>
<organism evidence="10">
    <name type="scientific">marine metagenome</name>
    <dbReference type="NCBI Taxonomy" id="408172"/>
    <lineage>
        <taxon>unclassified sequences</taxon>
        <taxon>metagenomes</taxon>
        <taxon>ecological metagenomes</taxon>
    </lineage>
</organism>
<dbReference type="EMBL" id="UINC01008814">
    <property type="protein sequence ID" value="SVA39613.1"/>
    <property type="molecule type" value="Genomic_DNA"/>
</dbReference>
<dbReference type="SUPFAM" id="SSF46626">
    <property type="entry name" value="Cytochrome c"/>
    <property type="match status" value="1"/>
</dbReference>
<evidence type="ECO:0000313" key="10">
    <source>
        <dbReference type="EMBL" id="SVA39613.1"/>
    </source>
</evidence>
<dbReference type="InterPro" id="IPR002326">
    <property type="entry name" value="Cyt_c1"/>
</dbReference>
<reference evidence="10" key="1">
    <citation type="submission" date="2018-05" db="EMBL/GenBank/DDBJ databases">
        <authorList>
            <person name="Lanie J.A."/>
            <person name="Ng W.-L."/>
            <person name="Kazmierczak K.M."/>
            <person name="Andrzejewski T.M."/>
            <person name="Davidsen T.M."/>
            <person name="Wayne K.J."/>
            <person name="Tettelin H."/>
            <person name="Glass J.I."/>
            <person name="Rusch D."/>
            <person name="Podicherti R."/>
            <person name="Tsui H.-C.T."/>
            <person name="Winkler M.E."/>
        </authorList>
    </citation>
    <scope>NUCLEOTIDE SEQUENCE</scope>
</reference>
<evidence type="ECO:0000256" key="8">
    <source>
        <dbReference type="SAM" id="Phobius"/>
    </source>
</evidence>
<proteinExistence type="predicted"/>
<dbReference type="AlphaFoldDB" id="A0A381VJF7"/>
<name>A0A381VJF7_9ZZZZ</name>
<feature type="domain" description="Cytochrome c" evidence="9">
    <location>
        <begin position="28"/>
        <end position="201"/>
    </location>
</feature>
<dbReference type="PANTHER" id="PTHR10266">
    <property type="entry name" value="CYTOCHROME C1"/>
    <property type="match status" value="1"/>
</dbReference>
<gene>
    <name evidence="10" type="ORF">METZ01_LOCUS92467</name>
</gene>
<protein>
    <recommendedName>
        <fullName evidence="9">Cytochrome c domain-containing protein</fullName>
    </recommendedName>
</protein>
<dbReference type="InterPro" id="IPR009056">
    <property type="entry name" value="Cyt_c-like_dom"/>
</dbReference>
<keyword evidence="3 8" id="KW-0812">Transmembrane</keyword>
<accession>A0A381VJF7</accession>
<evidence type="ECO:0000256" key="3">
    <source>
        <dbReference type="ARBA" id="ARBA00022692"/>
    </source>
</evidence>
<comment type="subcellular location">
    <subcellularLocation>
        <location evidence="1">Membrane</location>
    </subcellularLocation>
</comment>
<evidence type="ECO:0000256" key="5">
    <source>
        <dbReference type="ARBA" id="ARBA00022989"/>
    </source>
</evidence>
<evidence type="ECO:0000256" key="1">
    <source>
        <dbReference type="ARBA" id="ARBA00004370"/>
    </source>
</evidence>
<dbReference type="PANTHER" id="PTHR10266:SF3">
    <property type="entry name" value="CYTOCHROME C1, HEME PROTEIN, MITOCHONDRIAL"/>
    <property type="match status" value="1"/>
</dbReference>
<dbReference type="GO" id="GO:0009055">
    <property type="term" value="F:electron transfer activity"/>
    <property type="evidence" value="ECO:0007669"/>
    <property type="project" value="InterPro"/>
</dbReference>
<feature type="transmembrane region" description="Helical" evidence="8">
    <location>
        <begin position="211"/>
        <end position="229"/>
    </location>
</feature>
<dbReference type="GO" id="GO:0016020">
    <property type="term" value="C:membrane"/>
    <property type="evidence" value="ECO:0007669"/>
    <property type="project" value="UniProtKB-SubCell"/>
</dbReference>
<sequence length="238" mass="27887">MFLIFFIDVSATSESKLMHMDVDLSDQQSLQRGAKIFVNYCLSCHSAAYMRYNRMGEDLEISDDILKENLMFGTDKVGDVMNISMRKEDSINYFVGSAPPDLSVVARSRSPDWLYTYFQTFYMDDSRPFGVNNLVYKDVAMPHVLWELQGMQRLADLEKTGSVYYNPNYKNSLDLVTTGKQTEKEYDRTVRDLVNYLVYIGEPIKLKRTKIGIWVMFYLFIFLVVAYMLKKDYWQDIH</sequence>
<keyword evidence="6" id="KW-0408">Iron</keyword>
<keyword evidence="5 8" id="KW-1133">Transmembrane helix</keyword>
<evidence type="ECO:0000256" key="4">
    <source>
        <dbReference type="ARBA" id="ARBA00022723"/>
    </source>
</evidence>
<evidence type="ECO:0000256" key="2">
    <source>
        <dbReference type="ARBA" id="ARBA00022617"/>
    </source>
</evidence>
<keyword evidence="7 8" id="KW-0472">Membrane</keyword>
<dbReference type="Gene3D" id="1.10.760.10">
    <property type="entry name" value="Cytochrome c-like domain"/>
    <property type="match status" value="1"/>
</dbReference>
<evidence type="ECO:0000259" key="9">
    <source>
        <dbReference type="PROSITE" id="PS51007"/>
    </source>
</evidence>
<evidence type="ECO:0000256" key="7">
    <source>
        <dbReference type="ARBA" id="ARBA00023136"/>
    </source>
</evidence>
<dbReference type="GO" id="GO:0020037">
    <property type="term" value="F:heme binding"/>
    <property type="evidence" value="ECO:0007669"/>
    <property type="project" value="InterPro"/>
</dbReference>
<dbReference type="InterPro" id="IPR036909">
    <property type="entry name" value="Cyt_c-like_dom_sf"/>
</dbReference>
<dbReference type="PROSITE" id="PS51007">
    <property type="entry name" value="CYTC"/>
    <property type="match status" value="1"/>
</dbReference>
<dbReference type="Pfam" id="PF02167">
    <property type="entry name" value="Cytochrom_C1"/>
    <property type="match status" value="1"/>
</dbReference>
<keyword evidence="4" id="KW-0479">Metal-binding</keyword>